<evidence type="ECO:0000256" key="1">
    <source>
        <dbReference type="PROSITE-ProRule" id="PRU00283"/>
    </source>
</evidence>
<dbReference type="Proteomes" id="UP000006671">
    <property type="component" value="Unassembled WGS sequence"/>
</dbReference>
<dbReference type="Pfam" id="PF00225">
    <property type="entry name" value="Kinesin"/>
    <property type="match status" value="2"/>
</dbReference>
<dbReference type="PANTHER" id="PTHR24115:SF1004">
    <property type="entry name" value="KINESIN-LIKE PROTEIN KIF15"/>
    <property type="match status" value="1"/>
</dbReference>
<comment type="similarity">
    <text evidence="1">Belongs to the TRAFAC class myosin-kinesin ATPase superfamily. Kinesin family.</text>
</comment>
<dbReference type="OrthoDB" id="3176171at2759"/>
<dbReference type="GO" id="GO:0007018">
    <property type="term" value="P:microtubule-based movement"/>
    <property type="evidence" value="ECO:0007669"/>
    <property type="project" value="InterPro"/>
</dbReference>
<feature type="coiled-coil region" evidence="2">
    <location>
        <begin position="291"/>
        <end position="318"/>
    </location>
</feature>
<dbReference type="PROSITE" id="PS50067">
    <property type="entry name" value="KINESIN_MOTOR_2"/>
    <property type="match status" value="1"/>
</dbReference>
<dbReference type="InterPro" id="IPR036961">
    <property type="entry name" value="Kinesin_motor_dom_sf"/>
</dbReference>
<sequence length="723" mass="81941">MSLQDSPSSSALIQDEMLHHSPNDTHEFLVRKTTNYDCDVSYDISRSGLYSSFSSSSICSNILDESNTMLVFPSPIEKTSINHQTNQEISPPGGRTVVDGNNSGDDSLMLGLPSPIDSSCYQTPVQQSTAYKKRMIFSDYSSIGPCSVKSDWSDVPLSELSNIQTPLKRNVYITDSTPRNVVNALVLNKGFLSSDSKRKSLKVKKLNVSGSPQRIFDDLELSNIIEEKENSNPQFQQQSLQLNNSNCSTIHNGQASKNSSSIFSSLKDLKYYNESSGILDSPPEYSLCSCCKSKDREIEELKRRLFEQEEKFNDLLKEHQKYLTLDRCDTLSDTSTLSTGSNQSDTSTRKTLRNVISFENSKFIKLYCRVRNYTQDELENVQKNQTNLSSLITHSEANLSFESSSQMLEGQIQDESNSVVATDETRITIRKYLKNSVSGMGSKMSKYEFHFDKVFGYNTDNDEVTDSLSNFIDRVVYDEPQQRLTVLAYGATGSGKTYTINAVMNYVQNMLFSPEKSRIVRGVYFNCFEIYNEQTQLLISKDVDEFIRVDSVQDLERLIIKSQNKRKCAETEYNKKSSRSHCIYRFKVCFDQQDDQYYNVLNVIDLAGSEKLSSDEFIQNQTKDTSDFRDLKKMRNSETVNINKSLSVLSQVIKGLAQGSKFINYRDSVLTKILKNDLSQVALIVNIKPPTQSKDKIEIEKIVNSLTFAKKANAFEITKSNVK</sequence>
<dbReference type="STRING" id="5762.D2VWM2"/>
<organism evidence="5">
    <name type="scientific">Naegleria gruberi</name>
    <name type="common">Amoeba</name>
    <dbReference type="NCBI Taxonomy" id="5762"/>
    <lineage>
        <taxon>Eukaryota</taxon>
        <taxon>Discoba</taxon>
        <taxon>Heterolobosea</taxon>
        <taxon>Tetramitia</taxon>
        <taxon>Eutetramitia</taxon>
        <taxon>Vahlkampfiidae</taxon>
        <taxon>Naegleria</taxon>
    </lineage>
</organism>
<feature type="domain" description="Kinesin motor" evidence="3">
    <location>
        <begin position="363"/>
        <end position="715"/>
    </location>
</feature>
<dbReference type="RefSeq" id="XP_002671391.1">
    <property type="nucleotide sequence ID" value="XM_002671345.1"/>
</dbReference>
<dbReference type="SMART" id="SM00129">
    <property type="entry name" value="KISc"/>
    <property type="match status" value="1"/>
</dbReference>
<dbReference type="eggNOG" id="KOG0239">
    <property type="taxonomic scope" value="Eukaryota"/>
</dbReference>
<dbReference type="EMBL" id="GG738905">
    <property type="protein sequence ID" value="EFC38647.1"/>
    <property type="molecule type" value="Genomic_DNA"/>
</dbReference>
<evidence type="ECO:0000313" key="4">
    <source>
        <dbReference type="EMBL" id="EFC38647.1"/>
    </source>
</evidence>
<evidence type="ECO:0000313" key="5">
    <source>
        <dbReference type="Proteomes" id="UP000006671"/>
    </source>
</evidence>
<dbReference type="GO" id="GO:0008017">
    <property type="term" value="F:microtubule binding"/>
    <property type="evidence" value="ECO:0007669"/>
    <property type="project" value="InterPro"/>
</dbReference>
<keyword evidence="1" id="KW-0547">Nucleotide-binding</keyword>
<keyword evidence="2" id="KW-0175">Coiled coil</keyword>
<dbReference type="GO" id="GO:0005524">
    <property type="term" value="F:ATP binding"/>
    <property type="evidence" value="ECO:0007669"/>
    <property type="project" value="UniProtKB-UniRule"/>
</dbReference>
<accession>D2VWM2</accession>
<dbReference type="KEGG" id="ngr:NAEGRDRAFT_73429"/>
<dbReference type="PANTHER" id="PTHR24115">
    <property type="entry name" value="KINESIN-RELATED"/>
    <property type="match status" value="1"/>
</dbReference>
<reference evidence="4 5" key="1">
    <citation type="journal article" date="2010" name="Cell">
        <title>The genome of Naegleria gruberi illuminates early eukaryotic versatility.</title>
        <authorList>
            <person name="Fritz-Laylin L.K."/>
            <person name="Prochnik S.E."/>
            <person name="Ginger M.L."/>
            <person name="Dacks J.B."/>
            <person name="Carpenter M.L."/>
            <person name="Field M.C."/>
            <person name="Kuo A."/>
            <person name="Paredez A."/>
            <person name="Chapman J."/>
            <person name="Pham J."/>
            <person name="Shu S."/>
            <person name="Neupane R."/>
            <person name="Cipriano M."/>
            <person name="Mancuso J."/>
            <person name="Tu H."/>
            <person name="Salamov A."/>
            <person name="Lindquist E."/>
            <person name="Shapiro H."/>
            <person name="Lucas S."/>
            <person name="Grigoriev I.V."/>
            <person name="Cande W.Z."/>
            <person name="Fulton C."/>
            <person name="Rokhsar D.S."/>
            <person name="Dawson S.C."/>
        </authorList>
    </citation>
    <scope>NUCLEOTIDE SEQUENCE [LARGE SCALE GENOMIC DNA]</scope>
    <source>
        <strain evidence="4 5">NEG-M</strain>
    </source>
</reference>
<dbReference type="PRINTS" id="PR00380">
    <property type="entry name" value="KINESINHEAVY"/>
</dbReference>
<dbReference type="AlphaFoldDB" id="D2VWM2"/>
<dbReference type="InterPro" id="IPR027417">
    <property type="entry name" value="P-loop_NTPase"/>
</dbReference>
<name>D2VWM2_NAEGR</name>
<evidence type="ECO:0000256" key="2">
    <source>
        <dbReference type="SAM" id="Coils"/>
    </source>
</evidence>
<dbReference type="Gene3D" id="3.40.850.10">
    <property type="entry name" value="Kinesin motor domain"/>
    <property type="match status" value="2"/>
</dbReference>
<keyword evidence="1" id="KW-0505">Motor protein</keyword>
<keyword evidence="1" id="KW-0067">ATP-binding</keyword>
<gene>
    <name evidence="4" type="ORF">NAEGRDRAFT_73429</name>
</gene>
<proteinExistence type="inferred from homology"/>
<protein>
    <submittedName>
        <fullName evidence="4">Kinesin-14</fullName>
    </submittedName>
</protein>
<dbReference type="OMA" id="RSHCIYR"/>
<keyword evidence="5" id="KW-1185">Reference proteome</keyword>
<dbReference type="GeneID" id="8858096"/>
<evidence type="ECO:0000259" key="3">
    <source>
        <dbReference type="PROSITE" id="PS50067"/>
    </source>
</evidence>
<dbReference type="GO" id="GO:0003777">
    <property type="term" value="F:microtubule motor activity"/>
    <property type="evidence" value="ECO:0007669"/>
    <property type="project" value="InterPro"/>
</dbReference>
<dbReference type="GO" id="GO:0016887">
    <property type="term" value="F:ATP hydrolysis activity"/>
    <property type="evidence" value="ECO:0007669"/>
    <property type="project" value="TreeGrafter"/>
</dbReference>
<dbReference type="InParanoid" id="D2VWM2"/>
<dbReference type="SUPFAM" id="SSF52540">
    <property type="entry name" value="P-loop containing nucleoside triphosphate hydrolases"/>
    <property type="match status" value="1"/>
</dbReference>
<dbReference type="VEuPathDB" id="AmoebaDB:NAEGRDRAFT_73429"/>
<dbReference type="GO" id="GO:0005874">
    <property type="term" value="C:microtubule"/>
    <property type="evidence" value="ECO:0007669"/>
    <property type="project" value="TreeGrafter"/>
</dbReference>
<feature type="binding site" evidence="1">
    <location>
        <begin position="490"/>
        <end position="497"/>
    </location>
    <ligand>
        <name>ATP</name>
        <dbReference type="ChEBI" id="CHEBI:30616"/>
    </ligand>
</feature>
<dbReference type="InterPro" id="IPR027640">
    <property type="entry name" value="Kinesin-like_fam"/>
</dbReference>
<dbReference type="InterPro" id="IPR001752">
    <property type="entry name" value="Kinesin_motor_dom"/>
</dbReference>
<dbReference type="GO" id="GO:0005871">
    <property type="term" value="C:kinesin complex"/>
    <property type="evidence" value="ECO:0007669"/>
    <property type="project" value="TreeGrafter"/>
</dbReference>